<feature type="non-terminal residue" evidence="5">
    <location>
        <position position="132"/>
    </location>
</feature>
<dbReference type="GO" id="GO:0008360">
    <property type="term" value="P:regulation of cell shape"/>
    <property type="evidence" value="ECO:0007669"/>
    <property type="project" value="InterPro"/>
</dbReference>
<organism evidence="5 6">
    <name type="scientific">Punica granatum</name>
    <name type="common">Pomegranate</name>
    <dbReference type="NCBI Taxonomy" id="22663"/>
    <lineage>
        <taxon>Eukaryota</taxon>
        <taxon>Viridiplantae</taxon>
        <taxon>Streptophyta</taxon>
        <taxon>Embryophyta</taxon>
        <taxon>Tracheophyta</taxon>
        <taxon>Spermatophyta</taxon>
        <taxon>Magnoliopsida</taxon>
        <taxon>eudicotyledons</taxon>
        <taxon>Gunneridae</taxon>
        <taxon>Pentapetalae</taxon>
        <taxon>rosids</taxon>
        <taxon>malvids</taxon>
        <taxon>Myrtales</taxon>
        <taxon>Lythraceae</taxon>
        <taxon>Punica</taxon>
    </lineage>
</organism>
<dbReference type="AlphaFoldDB" id="A0A2I0KUQ3"/>
<dbReference type="Proteomes" id="UP000233551">
    <property type="component" value="Unassembled WGS sequence"/>
</dbReference>
<protein>
    <submittedName>
        <fullName evidence="5">Uncharacterized protein</fullName>
    </submittedName>
</protein>
<name>A0A2I0KUQ3_PUNGR</name>
<dbReference type="SUPFAM" id="SSF51984">
    <property type="entry name" value="MurCD N-terminal domain"/>
    <property type="match status" value="1"/>
</dbReference>
<evidence type="ECO:0000256" key="2">
    <source>
        <dbReference type="ARBA" id="ARBA00022741"/>
    </source>
</evidence>
<dbReference type="InterPro" id="IPR005762">
    <property type="entry name" value="MurD"/>
</dbReference>
<evidence type="ECO:0000256" key="4">
    <source>
        <dbReference type="SAM" id="MobiDB-lite"/>
    </source>
</evidence>
<dbReference type="GO" id="GO:0051301">
    <property type="term" value="P:cell division"/>
    <property type="evidence" value="ECO:0007669"/>
    <property type="project" value="InterPro"/>
</dbReference>
<evidence type="ECO:0000313" key="5">
    <source>
        <dbReference type="EMBL" id="PKI72192.1"/>
    </source>
</evidence>
<dbReference type="EMBL" id="PGOL01000336">
    <property type="protein sequence ID" value="PKI72192.1"/>
    <property type="molecule type" value="Genomic_DNA"/>
</dbReference>
<gene>
    <name evidence="5" type="ORF">CRG98_007390</name>
</gene>
<sequence>MARGLKLRAWSCVRQLMSSGGSISVSVTVSPRRADGEGSSSPLPPGRTSKAGLGKSGRAAAWLALARGASVLAIDRDKKLCPLEHDPAFENHDEIRTILGKIDIEQLHSADTIVVSPGVPLDNYGLRSLLQS</sequence>
<dbReference type="STRING" id="22663.A0A2I0KUQ3"/>
<keyword evidence="6" id="KW-1185">Reference proteome</keyword>
<accession>A0A2I0KUQ3</accession>
<dbReference type="GO" id="GO:0005737">
    <property type="term" value="C:cytoplasm"/>
    <property type="evidence" value="ECO:0007669"/>
    <property type="project" value="InterPro"/>
</dbReference>
<dbReference type="GO" id="GO:0008764">
    <property type="term" value="F:UDP-N-acetylmuramoylalanine-D-glutamate ligase activity"/>
    <property type="evidence" value="ECO:0007669"/>
    <property type="project" value="InterPro"/>
</dbReference>
<keyword evidence="3" id="KW-0067">ATP-binding</keyword>
<proteinExistence type="predicted"/>
<keyword evidence="1" id="KW-0436">Ligase</keyword>
<dbReference type="PANTHER" id="PTHR43692:SF1">
    <property type="entry name" value="UDP-N-ACETYLMURAMOYLALANINE--D-GLUTAMATE LIGASE"/>
    <property type="match status" value="1"/>
</dbReference>
<keyword evidence="2" id="KW-0547">Nucleotide-binding</keyword>
<evidence type="ECO:0000313" key="6">
    <source>
        <dbReference type="Proteomes" id="UP000233551"/>
    </source>
</evidence>
<reference evidence="5 6" key="1">
    <citation type="submission" date="2017-11" db="EMBL/GenBank/DDBJ databases">
        <title>De-novo sequencing of pomegranate (Punica granatum L.) genome.</title>
        <authorList>
            <person name="Akparov Z."/>
            <person name="Amiraslanov A."/>
            <person name="Hajiyeva S."/>
            <person name="Abbasov M."/>
            <person name="Kaur K."/>
            <person name="Hamwieh A."/>
            <person name="Solovyev V."/>
            <person name="Salamov A."/>
            <person name="Braich B."/>
            <person name="Kosarev P."/>
            <person name="Mahmoud A."/>
            <person name="Hajiyev E."/>
            <person name="Babayeva S."/>
            <person name="Izzatullayeva V."/>
            <person name="Mammadov A."/>
            <person name="Mammadov A."/>
            <person name="Sharifova S."/>
            <person name="Ojaghi J."/>
            <person name="Eynullazada K."/>
            <person name="Bayramov B."/>
            <person name="Abdulazimova A."/>
            <person name="Shahmuradov I."/>
        </authorList>
    </citation>
    <scope>NUCLEOTIDE SEQUENCE [LARGE SCALE GENOMIC DNA]</scope>
    <source>
        <strain evidence="6">cv. AG2017</strain>
        <tissue evidence="5">Leaf</tissue>
    </source>
</reference>
<evidence type="ECO:0000256" key="1">
    <source>
        <dbReference type="ARBA" id="ARBA00022598"/>
    </source>
</evidence>
<dbReference type="Pfam" id="PF21799">
    <property type="entry name" value="MurD-like_N"/>
    <property type="match status" value="1"/>
</dbReference>
<dbReference type="PANTHER" id="PTHR43692">
    <property type="entry name" value="UDP-N-ACETYLMURAMOYLALANINE--D-GLUTAMATE LIGASE"/>
    <property type="match status" value="1"/>
</dbReference>
<evidence type="ECO:0000256" key="3">
    <source>
        <dbReference type="ARBA" id="ARBA00022840"/>
    </source>
</evidence>
<feature type="region of interest" description="Disordered" evidence="4">
    <location>
        <begin position="27"/>
        <end position="54"/>
    </location>
</feature>
<comment type="caution">
    <text evidence="5">The sequence shown here is derived from an EMBL/GenBank/DDBJ whole genome shotgun (WGS) entry which is preliminary data.</text>
</comment>
<dbReference type="Gene3D" id="3.40.50.720">
    <property type="entry name" value="NAD(P)-binding Rossmann-like Domain"/>
    <property type="match status" value="1"/>
</dbReference>
<dbReference type="GO" id="GO:0005524">
    <property type="term" value="F:ATP binding"/>
    <property type="evidence" value="ECO:0007669"/>
    <property type="project" value="UniProtKB-KW"/>
</dbReference>